<keyword evidence="3" id="KW-1185">Reference proteome</keyword>
<dbReference type="EMBL" id="JBHLTW010000017">
    <property type="protein sequence ID" value="MFC0595468.1"/>
    <property type="molecule type" value="Genomic_DNA"/>
</dbReference>
<evidence type="ECO:0000313" key="3">
    <source>
        <dbReference type="Proteomes" id="UP001589830"/>
    </source>
</evidence>
<proteinExistence type="predicted"/>
<dbReference type="RefSeq" id="WP_385883932.1">
    <property type="nucleotide sequence ID" value="NZ_JBHLTW010000017.1"/>
</dbReference>
<gene>
    <name evidence="2" type="ORF">ACFFFP_04720</name>
</gene>
<feature type="transmembrane region" description="Helical" evidence="1">
    <location>
        <begin position="21"/>
        <end position="43"/>
    </location>
</feature>
<dbReference type="Proteomes" id="UP001589830">
    <property type="component" value="Unassembled WGS sequence"/>
</dbReference>
<accession>A0ABV6Q2T6</accession>
<evidence type="ECO:0000256" key="1">
    <source>
        <dbReference type="SAM" id="Phobius"/>
    </source>
</evidence>
<protein>
    <submittedName>
        <fullName evidence="2">Uncharacterized protein</fullName>
    </submittedName>
</protein>
<comment type="caution">
    <text evidence="2">The sequence shown here is derived from an EMBL/GenBank/DDBJ whole genome shotgun (WGS) entry which is preliminary data.</text>
</comment>
<keyword evidence="1" id="KW-0472">Membrane</keyword>
<feature type="non-terminal residue" evidence="2">
    <location>
        <position position="1"/>
    </location>
</feature>
<keyword evidence="1" id="KW-1133">Transmembrane helix</keyword>
<name>A0ABV6Q2T6_9DEIN</name>
<reference evidence="2 3" key="1">
    <citation type="submission" date="2024-09" db="EMBL/GenBank/DDBJ databases">
        <authorList>
            <person name="Sun Q."/>
            <person name="Mori K."/>
        </authorList>
    </citation>
    <scope>NUCLEOTIDE SEQUENCE [LARGE SCALE GENOMIC DNA]</scope>
    <source>
        <strain evidence="2 3">NCAIM B.02340</strain>
    </source>
</reference>
<evidence type="ECO:0000313" key="2">
    <source>
        <dbReference type="EMBL" id="MFC0595468.1"/>
    </source>
</evidence>
<sequence length="106" mass="12256">RYGLRPQGEIYHETEMWVKSWLFYAVVLVSNLVVIFVQLARLWDPLAVVDVTWTRVRENEGVVAFELKNSAPVSLRVNSVVELYHLPRGVMIEVPPVSWTVEYVTV</sequence>
<keyword evidence="1" id="KW-0812">Transmembrane</keyword>
<organism evidence="2 3">
    <name type="scientific">Thermus composti</name>
    <dbReference type="NCBI Taxonomy" id="532059"/>
    <lineage>
        <taxon>Bacteria</taxon>
        <taxon>Thermotogati</taxon>
        <taxon>Deinococcota</taxon>
        <taxon>Deinococci</taxon>
        <taxon>Thermales</taxon>
        <taxon>Thermaceae</taxon>
        <taxon>Thermus</taxon>
    </lineage>
</organism>